<keyword evidence="3" id="KW-1185">Reference proteome</keyword>
<dbReference type="EMBL" id="JAAAIM010003158">
    <property type="protein sequence ID" value="KAG0269332.1"/>
    <property type="molecule type" value="Genomic_DNA"/>
</dbReference>
<evidence type="ECO:0008006" key="4">
    <source>
        <dbReference type="Google" id="ProtNLM"/>
    </source>
</evidence>
<feature type="compositionally biased region" description="Basic and acidic residues" evidence="1">
    <location>
        <begin position="99"/>
        <end position="186"/>
    </location>
</feature>
<evidence type="ECO:0000313" key="2">
    <source>
        <dbReference type="EMBL" id="KAG0269332.1"/>
    </source>
</evidence>
<gene>
    <name evidence="2" type="ORF">BGZ96_006517</name>
</gene>
<proteinExistence type="predicted"/>
<feature type="non-terminal residue" evidence="2">
    <location>
        <position position="186"/>
    </location>
</feature>
<protein>
    <recommendedName>
        <fullName evidence="4">THO1-MOS11 C-terminal domain-containing protein</fullName>
    </recommendedName>
</protein>
<name>A0ABQ7JGY2_9FUNG</name>
<sequence>MHQAALGHSQVPNNRKRSLGEEHESPYIKRNKTSPLLKKPPTAPKPKSGALGDITNVMSRASGVMSGRAGQRRERVTKLAEALGAKTMGEMATLQTEQESTRRIRMQEGRKPAYSVDDKDQVEKENDKQKRLKKEEPRGKVGKGKTDKEKAGKVKNDQNTEDLQEREKAKAIEAESKESKVEARLQ</sequence>
<organism evidence="2 3">
    <name type="scientific">Linnemannia gamsii</name>
    <dbReference type="NCBI Taxonomy" id="64522"/>
    <lineage>
        <taxon>Eukaryota</taxon>
        <taxon>Fungi</taxon>
        <taxon>Fungi incertae sedis</taxon>
        <taxon>Mucoromycota</taxon>
        <taxon>Mortierellomycotina</taxon>
        <taxon>Mortierellomycetes</taxon>
        <taxon>Mortierellales</taxon>
        <taxon>Mortierellaceae</taxon>
        <taxon>Linnemannia</taxon>
    </lineage>
</organism>
<comment type="caution">
    <text evidence="2">The sequence shown here is derived from an EMBL/GenBank/DDBJ whole genome shotgun (WGS) entry which is preliminary data.</text>
</comment>
<feature type="region of interest" description="Disordered" evidence="1">
    <location>
        <begin position="1"/>
        <end position="75"/>
    </location>
</feature>
<feature type="compositionally biased region" description="Basic and acidic residues" evidence="1">
    <location>
        <begin position="18"/>
        <end position="27"/>
    </location>
</feature>
<dbReference type="Proteomes" id="UP001194696">
    <property type="component" value="Unassembled WGS sequence"/>
</dbReference>
<accession>A0ABQ7JGY2</accession>
<evidence type="ECO:0000313" key="3">
    <source>
        <dbReference type="Proteomes" id="UP001194696"/>
    </source>
</evidence>
<feature type="compositionally biased region" description="Low complexity" evidence="1">
    <location>
        <begin position="33"/>
        <end position="48"/>
    </location>
</feature>
<reference evidence="2 3" key="1">
    <citation type="journal article" date="2020" name="Fungal Divers.">
        <title>Resolving the Mortierellaceae phylogeny through synthesis of multi-gene phylogenetics and phylogenomics.</title>
        <authorList>
            <person name="Vandepol N."/>
            <person name="Liber J."/>
            <person name="Desiro A."/>
            <person name="Na H."/>
            <person name="Kennedy M."/>
            <person name="Barry K."/>
            <person name="Grigoriev I.V."/>
            <person name="Miller A.N."/>
            <person name="O'Donnell K."/>
            <person name="Stajich J.E."/>
            <person name="Bonito G."/>
        </authorList>
    </citation>
    <scope>NUCLEOTIDE SEQUENCE [LARGE SCALE GENOMIC DNA]</scope>
    <source>
        <strain evidence="2 3">AD045</strain>
    </source>
</reference>
<evidence type="ECO:0000256" key="1">
    <source>
        <dbReference type="SAM" id="MobiDB-lite"/>
    </source>
</evidence>
<feature type="region of interest" description="Disordered" evidence="1">
    <location>
        <begin position="87"/>
        <end position="186"/>
    </location>
</feature>